<keyword evidence="2 5" id="KW-0413">Isomerase</keyword>
<keyword evidence="2" id="KW-0697">Rotamase</keyword>
<evidence type="ECO:0000256" key="1">
    <source>
        <dbReference type="ARBA" id="ARBA00002388"/>
    </source>
</evidence>
<keyword evidence="6" id="KW-1185">Reference proteome</keyword>
<dbReference type="Gene3D" id="2.40.100.10">
    <property type="entry name" value="Cyclophilin-like"/>
    <property type="match status" value="1"/>
</dbReference>
<dbReference type="PANTHER" id="PTHR45625">
    <property type="entry name" value="PEPTIDYL-PROLYL CIS-TRANS ISOMERASE-RELATED"/>
    <property type="match status" value="1"/>
</dbReference>
<evidence type="ECO:0000256" key="3">
    <source>
        <dbReference type="SAM" id="MobiDB-lite"/>
    </source>
</evidence>
<keyword evidence="2" id="KW-0732">Signal</keyword>
<feature type="region of interest" description="Disordered" evidence="3">
    <location>
        <begin position="202"/>
        <end position="221"/>
    </location>
</feature>
<gene>
    <name evidence="5" type="ORF">ACFQZV_02820</name>
</gene>
<dbReference type="RefSeq" id="WP_378752505.1">
    <property type="nucleotide sequence ID" value="NZ_JBHSSV010000010.1"/>
</dbReference>
<accession>A0ABW2ZP25</accession>
<dbReference type="InterPro" id="IPR002130">
    <property type="entry name" value="Cyclophilin-type_PPIase_dom"/>
</dbReference>
<dbReference type="Proteomes" id="UP001597042">
    <property type="component" value="Unassembled WGS sequence"/>
</dbReference>
<dbReference type="EMBL" id="JBHTIM010000001">
    <property type="protein sequence ID" value="MFD0780230.1"/>
    <property type="molecule type" value="Genomic_DNA"/>
</dbReference>
<dbReference type="Pfam" id="PF00160">
    <property type="entry name" value="Pro_isomerase"/>
    <property type="match status" value="1"/>
</dbReference>
<comment type="catalytic activity">
    <reaction evidence="2">
        <text>[protein]-peptidylproline (omega=180) = [protein]-peptidylproline (omega=0)</text>
        <dbReference type="Rhea" id="RHEA:16237"/>
        <dbReference type="Rhea" id="RHEA-COMP:10747"/>
        <dbReference type="Rhea" id="RHEA-COMP:10748"/>
        <dbReference type="ChEBI" id="CHEBI:83833"/>
        <dbReference type="ChEBI" id="CHEBI:83834"/>
        <dbReference type="EC" id="5.2.1.8"/>
    </reaction>
</comment>
<evidence type="ECO:0000256" key="2">
    <source>
        <dbReference type="RuleBase" id="RU363019"/>
    </source>
</evidence>
<comment type="function">
    <text evidence="1 2">PPIases accelerate the folding of proteins. It catalyzes the cis-trans isomerization of proline imidic peptide bonds in oligopeptides.</text>
</comment>
<dbReference type="EC" id="5.2.1.8" evidence="2"/>
<dbReference type="InterPro" id="IPR044666">
    <property type="entry name" value="Cyclophilin_A-like"/>
</dbReference>
<dbReference type="CDD" id="cd00317">
    <property type="entry name" value="cyclophilin"/>
    <property type="match status" value="1"/>
</dbReference>
<evidence type="ECO:0000313" key="6">
    <source>
        <dbReference type="Proteomes" id="UP001597042"/>
    </source>
</evidence>
<feature type="domain" description="PPIase cyclophilin-type" evidence="4">
    <location>
        <begin position="72"/>
        <end position="220"/>
    </location>
</feature>
<protein>
    <recommendedName>
        <fullName evidence="2">Peptidyl-prolyl cis-trans isomerase</fullName>
        <shortName evidence="2">PPIase</shortName>
        <ecNumber evidence="2">5.2.1.8</ecNumber>
    </recommendedName>
</protein>
<evidence type="ECO:0000313" key="5">
    <source>
        <dbReference type="EMBL" id="MFD0780230.1"/>
    </source>
</evidence>
<dbReference type="PROSITE" id="PS51257">
    <property type="entry name" value="PROKAR_LIPOPROTEIN"/>
    <property type="match status" value="1"/>
</dbReference>
<comment type="similarity">
    <text evidence="2">Belongs to the cyclophilin-type PPIase family.</text>
</comment>
<comment type="caution">
    <text evidence="5">The sequence shown here is derived from an EMBL/GenBank/DDBJ whole genome shotgun (WGS) entry which is preliminary data.</text>
</comment>
<organism evidence="5 6">
    <name type="scientific">Microbacterium koreense</name>
    <dbReference type="NCBI Taxonomy" id="323761"/>
    <lineage>
        <taxon>Bacteria</taxon>
        <taxon>Bacillati</taxon>
        <taxon>Actinomycetota</taxon>
        <taxon>Actinomycetes</taxon>
        <taxon>Micrococcales</taxon>
        <taxon>Microbacteriaceae</taxon>
        <taxon>Microbacterium</taxon>
    </lineage>
</organism>
<sequence>MRTRLLALPAAAALAFSLAACGATSDTGASDTGSSEPSAAAVECEYVDSAGGVRDVASPEAPASGVVDVTLETNAGDITMALDGDRTPCTVASFVSLAEQGYYDDSPCHRLTTQGIFVLQCGDPSGTGMGGPGYSYADELDGTETYPAGTVAMANAGPDTNGSQFFLVYEDTSLPPSYTVFGELSPQGLDLVAQIASAGAEGGAADGAPAQPVTITGVSLG</sequence>
<reference evidence="6" key="1">
    <citation type="journal article" date="2019" name="Int. J. Syst. Evol. Microbiol.">
        <title>The Global Catalogue of Microorganisms (GCM) 10K type strain sequencing project: providing services to taxonomists for standard genome sequencing and annotation.</title>
        <authorList>
            <consortium name="The Broad Institute Genomics Platform"/>
            <consortium name="The Broad Institute Genome Sequencing Center for Infectious Disease"/>
            <person name="Wu L."/>
            <person name="Ma J."/>
        </authorList>
    </citation>
    <scope>NUCLEOTIDE SEQUENCE [LARGE SCALE GENOMIC DNA]</scope>
    <source>
        <strain evidence="6">CCUG 50754</strain>
    </source>
</reference>
<name>A0ABW2ZP25_9MICO</name>
<evidence type="ECO:0000259" key="4">
    <source>
        <dbReference type="PROSITE" id="PS50072"/>
    </source>
</evidence>
<dbReference type="InterPro" id="IPR029000">
    <property type="entry name" value="Cyclophilin-like_dom_sf"/>
</dbReference>
<dbReference type="PROSITE" id="PS50072">
    <property type="entry name" value="CSA_PPIASE_2"/>
    <property type="match status" value="1"/>
</dbReference>
<proteinExistence type="inferred from homology"/>
<dbReference type="PRINTS" id="PR00153">
    <property type="entry name" value="CSAPPISMRASE"/>
</dbReference>
<feature type="chain" id="PRO_5044954909" description="Peptidyl-prolyl cis-trans isomerase" evidence="2">
    <location>
        <begin position="23"/>
        <end position="221"/>
    </location>
</feature>
<feature type="signal peptide" evidence="2">
    <location>
        <begin position="1"/>
        <end position="22"/>
    </location>
</feature>
<dbReference type="PANTHER" id="PTHR45625:SF3">
    <property type="entry name" value="PEPTIDYL-PROLYL CIS-TRANS ISOMERASE B-RELATED"/>
    <property type="match status" value="1"/>
</dbReference>
<dbReference type="SUPFAM" id="SSF50891">
    <property type="entry name" value="Cyclophilin-like"/>
    <property type="match status" value="1"/>
</dbReference>
<dbReference type="GO" id="GO:0003755">
    <property type="term" value="F:peptidyl-prolyl cis-trans isomerase activity"/>
    <property type="evidence" value="ECO:0007669"/>
    <property type="project" value="UniProtKB-EC"/>
</dbReference>